<proteinExistence type="predicted"/>
<dbReference type="EMBL" id="MG727701">
    <property type="protein sequence ID" value="AUS03896.1"/>
    <property type="molecule type" value="Genomic_DNA"/>
</dbReference>
<feature type="region of interest" description="Disordered" evidence="1">
    <location>
        <begin position="1"/>
        <end position="28"/>
    </location>
</feature>
<organism evidence="2 3">
    <name type="scientific">Paenibacillus phage Leyra</name>
    <dbReference type="NCBI Taxonomy" id="2070192"/>
    <lineage>
        <taxon>Viruses</taxon>
        <taxon>Duplodnaviria</taxon>
        <taxon>Heunggongvirae</taxon>
        <taxon>Uroviricota</taxon>
        <taxon>Caudoviricetes</taxon>
        <taxon>Fernvirus</taxon>
        <taxon>Fernvirus leyra</taxon>
    </lineage>
</organism>
<evidence type="ECO:0000313" key="3">
    <source>
        <dbReference type="Proteomes" id="UP000241044"/>
    </source>
</evidence>
<reference evidence="3" key="1">
    <citation type="submission" date="2017-12" db="EMBL/GenBank/DDBJ databases">
        <authorList>
            <person name="Lastname F.X."/>
            <person name="Knabe B.K."/>
            <person name="Walker J.K."/>
            <person name="George J."/>
            <person name="Merrill B.D."/>
            <person name="Ward A.T."/>
            <person name="Berg J.A."/>
            <person name="Hilton J.A."/>
            <person name="Fajardo C.P."/>
            <person name="Breakwell D.P."/>
            <person name="Grose J.H."/>
            <person name="Hope S."/>
            <person name="Tsourkas P.K."/>
        </authorList>
    </citation>
    <scope>NUCLEOTIDE SEQUENCE [LARGE SCALE GENOMIC DNA]</scope>
</reference>
<keyword evidence="3" id="KW-1185">Reference proteome</keyword>
<dbReference type="Proteomes" id="UP000241044">
    <property type="component" value="Segment"/>
</dbReference>
<protein>
    <submittedName>
        <fullName evidence="2">Uncharacterized protein</fullName>
    </submittedName>
</protein>
<evidence type="ECO:0000313" key="2">
    <source>
        <dbReference type="EMBL" id="AUS03896.1"/>
    </source>
</evidence>
<gene>
    <name evidence="2" type="ORF">LEYRA_32</name>
</gene>
<sequence>MCKEIAPKLAGSHLENVPTVGPRIPIQE</sequence>
<accession>A0A2I7SDD8</accession>
<name>A0A2I7SDD8_9CAUD</name>
<evidence type="ECO:0000256" key="1">
    <source>
        <dbReference type="SAM" id="MobiDB-lite"/>
    </source>
</evidence>